<evidence type="ECO:0000256" key="5">
    <source>
        <dbReference type="ARBA" id="ARBA00023251"/>
    </source>
</evidence>
<dbReference type="InterPro" id="IPR050832">
    <property type="entry name" value="Bact_Acetyltransf"/>
</dbReference>
<evidence type="ECO:0000256" key="7">
    <source>
        <dbReference type="ARBA" id="ARBA00029660"/>
    </source>
</evidence>
<keyword evidence="12" id="KW-1185">Reference proteome</keyword>
<dbReference type="GO" id="GO:0047663">
    <property type="term" value="F:aminoglycoside 6'-N-acetyltransferase activity"/>
    <property type="evidence" value="ECO:0007669"/>
    <property type="project" value="UniProtKB-EC"/>
</dbReference>
<organism evidence="11 12">
    <name type="scientific">Histidinibacterium aquaticum</name>
    <dbReference type="NCBI Taxonomy" id="2613962"/>
    <lineage>
        <taxon>Bacteria</taxon>
        <taxon>Pseudomonadati</taxon>
        <taxon>Pseudomonadota</taxon>
        <taxon>Alphaproteobacteria</taxon>
        <taxon>Rhodobacterales</taxon>
        <taxon>Paracoccaceae</taxon>
        <taxon>Histidinibacterium</taxon>
    </lineage>
</organism>
<dbReference type="PROSITE" id="PS51186">
    <property type="entry name" value="GNAT"/>
    <property type="match status" value="1"/>
</dbReference>
<dbReference type="CDD" id="cd04301">
    <property type="entry name" value="NAT_SF"/>
    <property type="match status" value="1"/>
</dbReference>
<evidence type="ECO:0000256" key="4">
    <source>
        <dbReference type="ARBA" id="ARBA00022679"/>
    </source>
</evidence>
<evidence type="ECO:0000313" key="11">
    <source>
        <dbReference type="EMBL" id="KAA9009100.1"/>
    </source>
</evidence>
<dbReference type="Gene3D" id="3.40.630.30">
    <property type="match status" value="1"/>
</dbReference>
<dbReference type="PIRSF" id="PIRSF000452">
    <property type="entry name" value="6-N-acetyltransf"/>
    <property type="match status" value="1"/>
</dbReference>
<evidence type="ECO:0000256" key="2">
    <source>
        <dbReference type="ARBA" id="ARBA00012888"/>
    </source>
</evidence>
<dbReference type="GO" id="GO:0046677">
    <property type="term" value="P:response to antibiotic"/>
    <property type="evidence" value="ECO:0007669"/>
    <property type="project" value="UniProtKB-KW"/>
</dbReference>
<dbReference type="SUPFAM" id="SSF55729">
    <property type="entry name" value="Acyl-CoA N-acyltransferases (Nat)"/>
    <property type="match status" value="1"/>
</dbReference>
<dbReference type="RefSeq" id="WP_150444633.1">
    <property type="nucleotide sequence ID" value="NZ_VYQE01000002.1"/>
</dbReference>
<dbReference type="InterPro" id="IPR000182">
    <property type="entry name" value="GNAT_dom"/>
</dbReference>
<sequence>MTLRIATQEDTEVWAGLRARLWKDTSLDVHRSEIAELLARPRGESIAFLEGVPPRAFAEASLRRDHVDGCDTSPVAFLEGIYVNPEDRGHGIGRRLLAAVRDWAREIGCSELGSDAELANTASHAFHEASGFEETSRVVFFRMRL</sequence>
<evidence type="ECO:0000256" key="6">
    <source>
        <dbReference type="ARBA" id="ARBA00023315"/>
    </source>
</evidence>
<evidence type="ECO:0000256" key="1">
    <source>
        <dbReference type="ARBA" id="ARBA00011738"/>
    </source>
</evidence>
<reference evidence="11 12" key="1">
    <citation type="submission" date="2019-09" db="EMBL/GenBank/DDBJ databases">
        <authorList>
            <person name="Park J.-S."/>
            <person name="Choi H.-J."/>
        </authorList>
    </citation>
    <scope>NUCLEOTIDE SEQUENCE [LARGE SCALE GENOMIC DNA]</scope>
    <source>
        <strain evidence="11 12">176SS1-4</strain>
    </source>
</reference>
<dbReference type="NCBIfam" id="NF043067">
    <property type="entry name" value="AAC_6p_group_E"/>
    <property type="match status" value="1"/>
</dbReference>
<protein>
    <recommendedName>
        <fullName evidence="3 9">Aminoglycoside N(6')-acetyltransferase type 1</fullName>
        <ecNumber evidence="2 9">2.3.1.82</ecNumber>
    </recommendedName>
    <alternativeName>
        <fullName evidence="7 9">Aminoglycoside resistance protein</fullName>
    </alternativeName>
</protein>
<dbReference type="InterPro" id="IPR024170">
    <property type="entry name" value="Aminoglycoside_N6-AcTrfrase"/>
</dbReference>
<dbReference type="Proteomes" id="UP000326554">
    <property type="component" value="Unassembled WGS sequence"/>
</dbReference>
<dbReference type="AlphaFoldDB" id="A0A5J5GLS2"/>
<evidence type="ECO:0000256" key="8">
    <source>
        <dbReference type="ARBA" id="ARBA00048923"/>
    </source>
</evidence>
<gene>
    <name evidence="11" type="ORF">F3S47_07545</name>
</gene>
<evidence type="ECO:0000256" key="3">
    <source>
        <dbReference type="ARBA" id="ARBA00017677"/>
    </source>
</evidence>
<dbReference type="InterPro" id="IPR016181">
    <property type="entry name" value="Acyl_CoA_acyltransferase"/>
</dbReference>
<dbReference type="Pfam" id="PF00583">
    <property type="entry name" value="Acetyltransf_1"/>
    <property type="match status" value="1"/>
</dbReference>
<keyword evidence="5 9" id="KW-0046">Antibiotic resistance</keyword>
<feature type="domain" description="N-acetyltransferase" evidence="10">
    <location>
        <begin position="1"/>
        <end position="145"/>
    </location>
</feature>
<dbReference type="PANTHER" id="PTHR43877">
    <property type="entry name" value="AMINOALKYLPHOSPHONATE N-ACETYLTRANSFERASE-RELATED-RELATED"/>
    <property type="match status" value="1"/>
</dbReference>
<evidence type="ECO:0000313" key="12">
    <source>
        <dbReference type="Proteomes" id="UP000326554"/>
    </source>
</evidence>
<accession>A0A5J5GLS2</accession>
<evidence type="ECO:0000259" key="10">
    <source>
        <dbReference type="PROSITE" id="PS51186"/>
    </source>
</evidence>
<comment type="subunit">
    <text evidence="1 9">Homodimer.</text>
</comment>
<comment type="function">
    <text evidence="9">Catalyzes the transfer of an acetyl group from acetyl-CoA to the 6'-amino group of aminoglycoside molecules conferring resistance to antibiotics containing the purpurosamine ring.</text>
</comment>
<dbReference type="EC" id="2.3.1.82" evidence="2 9"/>
<dbReference type="EMBL" id="VYQE01000002">
    <property type="protein sequence ID" value="KAA9009100.1"/>
    <property type="molecule type" value="Genomic_DNA"/>
</dbReference>
<keyword evidence="4 9" id="KW-0808">Transferase</keyword>
<keyword evidence="6 9" id="KW-0012">Acyltransferase</keyword>
<proteinExistence type="predicted"/>
<name>A0A5J5GLS2_9RHOB</name>
<comment type="catalytic activity">
    <reaction evidence="8 9">
        <text>kanamycin B + acetyl-CoA = N(6')-acetylkanamycin B + CoA + H(+)</text>
        <dbReference type="Rhea" id="RHEA:16449"/>
        <dbReference type="ChEBI" id="CHEBI:15378"/>
        <dbReference type="ChEBI" id="CHEBI:57287"/>
        <dbReference type="ChEBI" id="CHEBI:57288"/>
        <dbReference type="ChEBI" id="CHEBI:58390"/>
        <dbReference type="ChEBI" id="CHEBI:58549"/>
        <dbReference type="EC" id="2.3.1.82"/>
    </reaction>
</comment>
<evidence type="ECO:0000256" key="9">
    <source>
        <dbReference type="PIRNR" id="PIRNR000452"/>
    </source>
</evidence>
<comment type="caution">
    <text evidence="11">The sequence shown here is derived from an EMBL/GenBank/DDBJ whole genome shotgun (WGS) entry which is preliminary data.</text>
</comment>